<dbReference type="GeneID" id="54304074"/>
<gene>
    <name evidence="1" type="ORF">K452DRAFT_363307</name>
</gene>
<name>A0A6A6AVE8_9PEZI</name>
<evidence type="ECO:0000313" key="2">
    <source>
        <dbReference type="Proteomes" id="UP000799438"/>
    </source>
</evidence>
<dbReference type="Proteomes" id="UP000799438">
    <property type="component" value="Unassembled WGS sequence"/>
</dbReference>
<reference evidence="1" key="1">
    <citation type="journal article" date="2020" name="Stud. Mycol.">
        <title>101 Dothideomycetes genomes: a test case for predicting lifestyles and emergence of pathogens.</title>
        <authorList>
            <person name="Haridas S."/>
            <person name="Albert R."/>
            <person name="Binder M."/>
            <person name="Bloem J."/>
            <person name="Labutti K."/>
            <person name="Salamov A."/>
            <person name="Andreopoulos B."/>
            <person name="Baker S."/>
            <person name="Barry K."/>
            <person name="Bills G."/>
            <person name="Bluhm B."/>
            <person name="Cannon C."/>
            <person name="Castanera R."/>
            <person name="Culley D."/>
            <person name="Daum C."/>
            <person name="Ezra D."/>
            <person name="Gonzalez J."/>
            <person name="Henrissat B."/>
            <person name="Kuo A."/>
            <person name="Liang C."/>
            <person name="Lipzen A."/>
            <person name="Lutzoni F."/>
            <person name="Magnuson J."/>
            <person name="Mondo S."/>
            <person name="Nolan M."/>
            <person name="Ohm R."/>
            <person name="Pangilinan J."/>
            <person name="Park H.-J."/>
            <person name="Ramirez L."/>
            <person name="Alfaro M."/>
            <person name="Sun H."/>
            <person name="Tritt A."/>
            <person name="Yoshinaga Y."/>
            <person name="Zwiers L.-H."/>
            <person name="Turgeon B."/>
            <person name="Goodwin S."/>
            <person name="Spatafora J."/>
            <person name="Crous P."/>
            <person name="Grigoriev I."/>
        </authorList>
    </citation>
    <scope>NUCLEOTIDE SEQUENCE</scope>
    <source>
        <strain evidence="1">CBS 121167</strain>
    </source>
</reference>
<dbReference type="AlphaFoldDB" id="A0A6A6AVE8"/>
<dbReference type="EMBL" id="ML995643">
    <property type="protein sequence ID" value="KAF2135173.1"/>
    <property type="molecule type" value="Genomic_DNA"/>
</dbReference>
<organism evidence="1 2">
    <name type="scientific">Aplosporella prunicola CBS 121167</name>
    <dbReference type="NCBI Taxonomy" id="1176127"/>
    <lineage>
        <taxon>Eukaryota</taxon>
        <taxon>Fungi</taxon>
        <taxon>Dikarya</taxon>
        <taxon>Ascomycota</taxon>
        <taxon>Pezizomycotina</taxon>
        <taxon>Dothideomycetes</taxon>
        <taxon>Dothideomycetes incertae sedis</taxon>
        <taxon>Botryosphaeriales</taxon>
        <taxon>Aplosporellaceae</taxon>
        <taxon>Aplosporella</taxon>
    </lineage>
</organism>
<keyword evidence="2" id="KW-1185">Reference proteome</keyword>
<protein>
    <submittedName>
        <fullName evidence="1">Uncharacterized protein</fullName>
    </submittedName>
</protein>
<dbReference type="RefSeq" id="XP_033390892.1">
    <property type="nucleotide sequence ID" value="XM_033546568.1"/>
</dbReference>
<sequence>MVLHISLGTNKYRYTSTKIENKIELPSEDSISKLLALAPPFDITSGLAHFDLVRQFTINKGGRKGFIVYIYDRESEGNKELNGSPFSTYGAGHEALGLRRGSRVIGRYIDTGKAYQGRYVFSSIPFSRNDI</sequence>
<proteinExistence type="predicted"/>
<accession>A0A6A6AVE8</accession>
<evidence type="ECO:0000313" key="1">
    <source>
        <dbReference type="EMBL" id="KAF2135173.1"/>
    </source>
</evidence>